<dbReference type="Gene3D" id="2.130.10.10">
    <property type="entry name" value="YVTN repeat-like/Quinoprotein amine dehydrogenase"/>
    <property type="match status" value="1"/>
</dbReference>
<keyword evidence="1" id="KW-0175">Coiled coil</keyword>
<evidence type="ECO:0000256" key="1">
    <source>
        <dbReference type="SAM" id="Coils"/>
    </source>
</evidence>
<proteinExistence type="predicted"/>
<dbReference type="PANTHER" id="PTHR32215">
    <property type="entry name" value="CILIA- AND FLAGELLA-ASSOCIATED PROTEIN 57"/>
    <property type="match status" value="1"/>
</dbReference>
<feature type="non-terminal residue" evidence="2">
    <location>
        <position position="1"/>
    </location>
</feature>
<dbReference type="PANTHER" id="PTHR32215:SF0">
    <property type="entry name" value="CILIA- AND FLAGELLA-ASSOCIATED PROTEIN 57"/>
    <property type="match status" value="1"/>
</dbReference>
<name>A0A146K8K1_9EUKA</name>
<accession>A0A146K8K1</accession>
<dbReference type="InterPro" id="IPR001680">
    <property type="entry name" value="WD40_rpt"/>
</dbReference>
<dbReference type="EMBL" id="GDID01003918">
    <property type="protein sequence ID" value="JAP92688.1"/>
    <property type="molecule type" value="Transcribed_RNA"/>
</dbReference>
<feature type="coiled-coil region" evidence="1">
    <location>
        <begin position="1443"/>
        <end position="1477"/>
    </location>
</feature>
<reference evidence="2" key="1">
    <citation type="submission" date="2015-07" db="EMBL/GenBank/DDBJ databases">
        <title>Adaptation to a free-living lifestyle via gene acquisitions in the diplomonad Trepomonas sp. PC1.</title>
        <authorList>
            <person name="Xu F."/>
            <person name="Jerlstrom-Hultqvist J."/>
            <person name="Kolisko M."/>
            <person name="Simpson A.G.B."/>
            <person name="Roger A.J."/>
            <person name="Svard S.G."/>
            <person name="Andersson J.O."/>
        </authorList>
    </citation>
    <scope>NUCLEOTIDE SEQUENCE</scope>
    <source>
        <strain evidence="2">PC1</strain>
    </source>
</reference>
<organism evidence="2">
    <name type="scientific">Trepomonas sp. PC1</name>
    <dbReference type="NCBI Taxonomy" id="1076344"/>
    <lineage>
        <taxon>Eukaryota</taxon>
        <taxon>Metamonada</taxon>
        <taxon>Diplomonadida</taxon>
        <taxon>Hexamitidae</taxon>
        <taxon>Hexamitinae</taxon>
        <taxon>Trepomonas</taxon>
    </lineage>
</organism>
<feature type="coiled-coil region" evidence="1">
    <location>
        <begin position="1093"/>
        <end position="1277"/>
    </location>
</feature>
<dbReference type="SMART" id="SM00320">
    <property type="entry name" value="WD40"/>
    <property type="match status" value="3"/>
</dbReference>
<protein>
    <submittedName>
        <fullName evidence="2">Uncharacterized protein</fullName>
    </submittedName>
</protein>
<dbReference type="InterPro" id="IPR015943">
    <property type="entry name" value="WD40/YVTN_repeat-like_dom_sf"/>
</dbReference>
<gene>
    <name evidence="2" type="ORF">TPC1_15287</name>
</gene>
<dbReference type="SUPFAM" id="SSF50978">
    <property type="entry name" value="WD40 repeat-like"/>
    <property type="match status" value="1"/>
</dbReference>
<dbReference type="InterPro" id="IPR052993">
    <property type="entry name" value="CFA-57"/>
</dbReference>
<sequence length="1529" mass="175877">PFRSLIYSNSSPFSFPLDEYTVGYLTSRYIVLHCIPLREEKYLALAPNVEVMQAIVSLDGEFLALLENSPTQYQVSIYSIQQLRKISTVALNQEDAPISIQFALQTKYLLIKFQNRYVTLAWQRAMADDIMQIPMGIVISKFCHFTFKQMLCADQQNQIIFLRQTESGATSVNPTNLPGDILDQIDQEKVQIVDFLWITAATCVCVFDNGELLVFSPPRFIGVIKLNKICRNNSLRDCIKGKITTCSSLGFKVLLGTSDGELVCIQLFDPNAVEQSGLELTKTAKPLHSKSETESEFTSLQEITATSVCDVLGGDIVQLYQHEIIAYTAIVQPSRVDNIIQHQKYAIVEAQGTIFIWNLATDSIFINKNTFQYTNFRPSELEKPEYKKFKKQFVDVDKAELIQSVFPEEECQQVEHLVTSEVKEETTDVAAMSVLLTLQNAVREIGDTKVFGEQTENVLDQQLLSVNKQLKEMNLDQKHLKKFIDNEQKQIPFSKYLNNETQPELWQDILTGTPAINLPVYALKQYETGPRASLQQNSLIPNGFRHSEPLQIKEIKNITVAQNADIMIFSSNKAIYAAQVSTCQVFSSILLTDQVEGLQIHPSGYQFFAQYSEGIGYFVLTDLTIQMISFQVHKGVSQIKLSHGGGYLAVICDKNTAPVIKLLNTIKMSKIMTIKSHGAQIIFADFLAGDSVLASGSIDGIFYGHSIGSSQKVFETILRGVRLVKAVLLIGKQFDNAYLQDELNDDTKQQKHDYSARNCEQFVICGVDANNNFYEIANGKQLFCIKLQIPGSTITSFLPVPAPPQNWSLEFLQAIKEQNIDKQEEGTVTTQFNRDLQNQSKLQKDQKIDLKKKSVFIKDRNYFQLLTQIGDTRIEEFSEHKIQFMAAFDQNGQIILFEWPVRNGVPVMSIKLHDGPITQACISKGSILVTCSHDQLLISNIRFLIPASTIFGSQVRNKVINKLKQIYDAPGTKLLIKLPVTRYDPAFTFENFIKNNFKAQEQNLIIYQLIANMSQVWNYTDFRVNNIKDMVRQRKRKLENLLIKSRMAAEQILAPLKQKIQQVEFELSQIDATFKQTNAQSYNKIQQKYQPLQNEHKESIQKLNEKMDQVKTKHNNKMADLKKKRQKELQQEIQRRNIFVQEKELEIDRLDQNLTQYETALQEELMQVEEERVQTLEKVQEALGKTINREQEAASALQAYQSLQDRKMQTIRDQILRLQTENLQEQKKLSQFVGESEKIRKIIIEQDQQIQAKDKDLIKVENEIEILKNQIYDLTKQQFVLSHQINELKSDIRPRDDLIYDMHDRQTDLSKKLYAGQHEWQKINKLNTEVSKLVQNLFKTNQQVSVQLTHRSNQLEELQKKFSCLVAEDPVTWFREAQLLIKQYKQLNEEIVTKKQESKLKDIDKEIDGQKGYLDDKLSELYSNLKQEDQYFDKVQVYALDENQALLTEAYRLKEENIELNAQLQKINAMLQAIKIKDLVVTGRELEIQRQKKRRAAEKERNAELFDTSNEEVVQQSMVVKNLIESMRK</sequence>
<dbReference type="InterPro" id="IPR036322">
    <property type="entry name" value="WD40_repeat_dom_sf"/>
</dbReference>
<evidence type="ECO:0000313" key="2">
    <source>
        <dbReference type="EMBL" id="JAP92688.1"/>
    </source>
</evidence>